<feature type="compositionally biased region" description="Polar residues" evidence="1">
    <location>
        <begin position="198"/>
        <end position="210"/>
    </location>
</feature>
<accession>A0A1Y2DA45</accession>
<feature type="compositionally biased region" description="Polar residues" evidence="1">
    <location>
        <begin position="231"/>
        <end position="261"/>
    </location>
</feature>
<feature type="compositionally biased region" description="Polar residues" evidence="1">
    <location>
        <begin position="348"/>
        <end position="361"/>
    </location>
</feature>
<name>A0A1Y2DA45_9PEZI</name>
<dbReference type="AlphaFoldDB" id="A0A1Y2DA45"/>
<evidence type="ECO:0000313" key="2">
    <source>
        <dbReference type="EMBL" id="ORY56129.1"/>
    </source>
</evidence>
<gene>
    <name evidence="2" type="ORF">BCR38DRAFT_414647</name>
</gene>
<feature type="region of interest" description="Disordered" evidence="1">
    <location>
        <begin position="1021"/>
        <end position="1041"/>
    </location>
</feature>
<proteinExistence type="predicted"/>
<evidence type="ECO:0000256" key="1">
    <source>
        <dbReference type="SAM" id="MobiDB-lite"/>
    </source>
</evidence>
<evidence type="ECO:0008006" key="4">
    <source>
        <dbReference type="Google" id="ProtNLM"/>
    </source>
</evidence>
<feature type="compositionally biased region" description="Polar residues" evidence="1">
    <location>
        <begin position="1031"/>
        <end position="1041"/>
    </location>
</feature>
<dbReference type="OrthoDB" id="5419922at2759"/>
<feature type="compositionally biased region" description="Polar residues" evidence="1">
    <location>
        <begin position="285"/>
        <end position="296"/>
    </location>
</feature>
<feature type="compositionally biased region" description="Basic and acidic residues" evidence="1">
    <location>
        <begin position="297"/>
        <end position="310"/>
    </location>
</feature>
<feature type="region of interest" description="Disordered" evidence="1">
    <location>
        <begin position="781"/>
        <end position="874"/>
    </location>
</feature>
<feature type="region of interest" description="Disordered" evidence="1">
    <location>
        <begin position="198"/>
        <end position="270"/>
    </location>
</feature>
<comment type="caution">
    <text evidence="2">The sequence shown here is derived from an EMBL/GenBank/DDBJ whole genome shotgun (WGS) entry which is preliminary data.</text>
</comment>
<keyword evidence="3" id="KW-1185">Reference proteome</keyword>
<dbReference type="GeneID" id="63775166"/>
<feature type="region of interest" description="Disordered" evidence="1">
    <location>
        <begin position="335"/>
        <end position="458"/>
    </location>
</feature>
<dbReference type="Proteomes" id="UP000193689">
    <property type="component" value="Unassembled WGS sequence"/>
</dbReference>
<dbReference type="RefSeq" id="XP_040709975.1">
    <property type="nucleotide sequence ID" value="XM_040858954.1"/>
</dbReference>
<evidence type="ECO:0000313" key="3">
    <source>
        <dbReference type="Proteomes" id="UP000193689"/>
    </source>
</evidence>
<dbReference type="EMBL" id="MCFJ01000024">
    <property type="protein sequence ID" value="ORY56129.1"/>
    <property type="molecule type" value="Genomic_DNA"/>
</dbReference>
<dbReference type="InParanoid" id="A0A1Y2DA45"/>
<dbReference type="STRING" id="1141098.A0A1Y2DA45"/>
<feature type="compositionally biased region" description="Polar residues" evidence="1">
    <location>
        <begin position="811"/>
        <end position="823"/>
    </location>
</feature>
<organism evidence="2 3">
    <name type="scientific">Pseudomassariella vexata</name>
    <dbReference type="NCBI Taxonomy" id="1141098"/>
    <lineage>
        <taxon>Eukaryota</taxon>
        <taxon>Fungi</taxon>
        <taxon>Dikarya</taxon>
        <taxon>Ascomycota</taxon>
        <taxon>Pezizomycotina</taxon>
        <taxon>Sordariomycetes</taxon>
        <taxon>Xylariomycetidae</taxon>
        <taxon>Amphisphaeriales</taxon>
        <taxon>Pseudomassariaceae</taxon>
        <taxon>Pseudomassariella</taxon>
    </lineage>
</organism>
<feature type="compositionally biased region" description="Pro residues" evidence="1">
    <location>
        <begin position="921"/>
        <end position="936"/>
    </location>
</feature>
<feature type="compositionally biased region" description="Low complexity" evidence="1">
    <location>
        <begin position="217"/>
        <end position="230"/>
    </location>
</feature>
<feature type="compositionally biased region" description="Polar residues" evidence="1">
    <location>
        <begin position="783"/>
        <end position="801"/>
    </location>
</feature>
<feature type="region of interest" description="Disordered" evidence="1">
    <location>
        <begin position="907"/>
        <end position="938"/>
    </location>
</feature>
<feature type="region of interest" description="Disordered" evidence="1">
    <location>
        <begin position="1069"/>
        <end position="1098"/>
    </location>
</feature>
<feature type="region of interest" description="Disordered" evidence="1">
    <location>
        <begin position="285"/>
        <end position="321"/>
    </location>
</feature>
<protein>
    <recommendedName>
        <fullName evidence="4">Protamine P1</fullName>
    </recommendedName>
</protein>
<reference evidence="2 3" key="1">
    <citation type="submission" date="2016-07" db="EMBL/GenBank/DDBJ databases">
        <title>Pervasive Adenine N6-methylation of Active Genes in Fungi.</title>
        <authorList>
            <consortium name="DOE Joint Genome Institute"/>
            <person name="Mondo S.J."/>
            <person name="Dannebaum R.O."/>
            <person name="Kuo R.C."/>
            <person name="Labutti K."/>
            <person name="Haridas S."/>
            <person name="Kuo A."/>
            <person name="Salamov A."/>
            <person name="Ahrendt S.R."/>
            <person name="Lipzen A."/>
            <person name="Sullivan W."/>
            <person name="Andreopoulos W.B."/>
            <person name="Clum A."/>
            <person name="Lindquist E."/>
            <person name="Daum C."/>
            <person name="Ramamoorthy G.K."/>
            <person name="Gryganskyi A."/>
            <person name="Culley D."/>
            <person name="Magnuson J.K."/>
            <person name="James T.Y."/>
            <person name="O'Malley M.A."/>
            <person name="Stajich J.E."/>
            <person name="Spatafora J.W."/>
            <person name="Visel A."/>
            <person name="Grigoriev I.V."/>
        </authorList>
    </citation>
    <scope>NUCLEOTIDE SEQUENCE [LARGE SCALE GENOMIC DNA]</scope>
    <source>
        <strain evidence="2 3">CBS 129021</strain>
    </source>
</reference>
<feature type="compositionally biased region" description="Polar residues" evidence="1">
    <location>
        <begin position="383"/>
        <end position="396"/>
    </location>
</feature>
<sequence length="1098" mass="120157">MAKQGGSLHEQKERCLLGEESRYRATPQQTDGILCFGSDDEDGTARNARMLRYENQTIRYLNGEPPRILSASLRGPFDAASGWENPWRNNGQPKARNLITTLDHHFDTEKQARIEAWTRNITITSMEMGEFWAPDHGVDELSDETSRKRPAGKGWLKSKIAKRRRANFGIPTTVISTPTPAPVPKPIAKTKSALVSTTVMSASDKSSGPANRSLDMPTPSSSPPKSISASTRQTIGISSECATSGDELSNVNLPGTASQPRQRILPLSRAPSQRFEMVTYDGINEPTSELSSLDSSQMHRGEEPGSHEELPPGGKADASFQFHIDQSFYYRARSTRSGGVARTKDSNDPQFQPVQAGTPPSETFEDQIDIDMGQDSPPREALQQDQPASGVSSPPSQVDDAEDEDPHMVIHRPPPRSMESASLSDDDLEYQSVSSESPDRPQSMPQTAGHRSDAVHTQPSCDIPKAVEQSVGPQLVAVPTTSPTKKLRNKDGIDHEQRIIPHEAACRRMPAVQEFFSEPMMDEGSTLVGDVMDVDDQPSRCIYNASERLEMAKSSARVTLVTMREKTLHLVQERETLRQRLNADVDALDFAEADRLAPSAEITEDGSVSDNSEVMVPISKTKWGVVEVASSPIHPPPNVGGAQKTAFIKIEPVDEGEDERVLQLPKAEPQRPEAPAVEPIANLDGPHVKSEPAQEQWTPGPPVSLLSTPGSDFQHRGIGPSQQTPWATPIVEPIRTDRLAQPIMTPRLSISEAPAPEVFYQSPGTGQSPWANLNVQIMPASATRLSNSTGSEPGSQMSSMDGHQPVDTRGKQASSSVQSQPQDPLSPYGLEQRASTPDLDLSIKSFAKFNTPSPERKSRQQSKFPRLSGDRLPSTQVLIDVANLNPWQSARRSARGSTHLRSSCRVSFAPLPGKNTDNDELPPPHSVARPASPPPQTAVEIGAEDVDDNFLGHFDAMRRRSEKASEDSSPLVPMPKFRLKERLLPDSQQLPQSPDVRAMAEAFKEADAQLRAISLETPSAHDECVEDANEAPQSPWQVESQNQGIDDVAEVLQNLDDFLNPRWDVDAELEKAKSGNGSQSQGRSRESNMLEMGIWDVV</sequence>